<dbReference type="SUPFAM" id="SSF57850">
    <property type="entry name" value="RING/U-box"/>
    <property type="match status" value="1"/>
</dbReference>
<keyword evidence="4 7" id="KW-0863">Zinc-finger</keyword>
<dbReference type="PROSITE" id="PS01360">
    <property type="entry name" value="ZF_MYND_1"/>
    <property type="match status" value="1"/>
</dbReference>
<feature type="transmembrane region" description="Helical" evidence="9">
    <location>
        <begin position="212"/>
        <end position="237"/>
    </location>
</feature>
<dbReference type="InterPro" id="IPR002893">
    <property type="entry name" value="Znf_MYND"/>
</dbReference>
<evidence type="ECO:0000256" key="5">
    <source>
        <dbReference type="ARBA" id="ARBA00022786"/>
    </source>
</evidence>
<dbReference type="CDD" id="cd20336">
    <property type="entry name" value="Rcat_RBR"/>
    <property type="match status" value="1"/>
</dbReference>
<dbReference type="GO" id="GO:0016740">
    <property type="term" value="F:transferase activity"/>
    <property type="evidence" value="ECO:0007669"/>
    <property type="project" value="UniProtKB-KW"/>
</dbReference>
<gene>
    <name evidence="12" type="primary">TMEM63A</name>
    <name evidence="12" type="ORF">SPIL2461_LOCUS22493</name>
</gene>
<dbReference type="GO" id="GO:0005227">
    <property type="term" value="F:calcium-activated cation channel activity"/>
    <property type="evidence" value="ECO:0007669"/>
    <property type="project" value="InterPro"/>
</dbReference>
<dbReference type="OrthoDB" id="415457at2759"/>
<feature type="compositionally biased region" description="Acidic residues" evidence="8">
    <location>
        <begin position="388"/>
        <end position="406"/>
    </location>
</feature>
<keyword evidence="1" id="KW-0808">Transferase</keyword>
<keyword evidence="9" id="KW-0472">Membrane</keyword>
<dbReference type="InterPro" id="IPR044066">
    <property type="entry name" value="TRIAD_supradom"/>
</dbReference>
<dbReference type="PANTHER" id="PTHR13018:SF5">
    <property type="entry name" value="RE44586P"/>
    <property type="match status" value="1"/>
</dbReference>
<evidence type="ECO:0000259" key="10">
    <source>
        <dbReference type="PROSITE" id="PS50865"/>
    </source>
</evidence>
<evidence type="ECO:0000256" key="1">
    <source>
        <dbReference type="ARBA" id="ARBA00022679"/>
    </source>
</evidence>
<accession>A0A812Y4C5</accession>
<feature type="domain" description="RING-type" evidence="11">
    <location>
        <begin position="532"/>
        <end position="772"/>
    </location>
</feature>
<evidence type="ECO:0000256" key="9">
    <source>
        <dbReference type="SAM" id="Phobius"/>
    </source>
</evidence>
<dbReference type="PROSITE" id="PS50865">
    <property type="entry name" value="ZF_MYND_2"/>
    <property type="match status" value="1"/>
</dbReference>
<evidence type="ECO:0000313" key="13">
    <source>
        <dbReference type="Proteomes" id="UP000649617"/>
    </source>
</evidence>
<keyword evidence="13" id="KW-1185">Reference proteome</keyword>
<dbReference type="EMBL" id="CAJNIZ010047352">
    <property type="protein sequence ID" value="CAE7766616.1"/>
    <property type="molecule type" value="Genomic_DNA"/>
</dbReference>
<dbReference type="Gene3D" id="6.10.140.2220">
    <property type="match status" value="1"/>
</dbReference>
<dbReference type="GO" id="GO:0008270">
    <property type="term" value="F:zinc ion binding"/>
    <property type="evidence" value="ECO:0007669"/>
    <property type="project" value="UniProtKB-KW"/>
</dbReference>
<dbReference type="SUPFAM" id="SSF144232">
    <property type="entry name" value="HIT/MYND zinc finger-like"/>
    <property type="match status" value="1"/>
</dbReference>
<keyword evidence="9" id="KW-0812">Transmembrane</keyword>
<dbReference type="InterPro" id="IPR045122">
    <property type="entry name" value="Csc1-like"/>
</dbReference>
<dbReference type="Pfam" id="PF01753">
    <property type="entry name" value="zf-MYND"/>
    <property type="match status" value="1"/>
</dbReference>
<keyword evidence="2" id="KW-0479">Metal-binding</keyword>
<proteinExistence type="predicted"/>
<feature type="compositionally biased region" description="Acidic residues" evidence="8">
    <location>
        <begin position="884"/>
        <end position="903"/>
    </location>
</feature>
<evidence type="ECO:0000256" key="3">
    <source>
        <dbReference type="ARBA" id="ARBA00022737"/>
    </source>
</evidence>
<keyword evidence="6" id="KW-0862">Zinc</keyword>
<dbReference type="PROSITE" id="PS51873">
    <property type="entry name" value="TRIAD"/>
    <property type="match status" value="1"/>
</dbReference>
<dbReference type="Gene3D" id="1.20.120.1750">
    <property type="match status" value="1"/>
</dbReference>
<keyword evidence="3" id="KW-0677">Repeat</keyword>
<feature type="region of interest" description="Disordered" evidence="8">
    <location>
        <begin position="863"/>
        <end position="903"/>
    </location>
</feature>
<dbReference type="AlphaFoldDB" id="A0A812Y4C5"/>
<evidence type="ECO:0000256" key="7">
    <source>
        <dbReference type="PROSITE-ProRule" id="PRU00134"/>
    </source>
</evidence>
<evidence type="ECO:0000256" key="2">
    <source>
        <dbReference type="ARBA" id="ARBA00022723"/>
    </source>
</evidence>
<reference evidence="12" key="1">
    <citation type="submission" date="2021-02" db="EMBL/GenBank/DDBJ databases">
        <authorList>
            <person name="Dougan E. K."/>
            <person name="Rhodes N."/>
            <person name="Thang M."/>
            <person name="Chan C."/>
        </authorList>
    </citation>
    <scope>NUCLEOTIDE SEQUENCE</scope>
</reference>
<name>A0A812Y4C5_SYMPI</name>
<feature type="region of interest" description="Disordered" evidence="8">
    <location>
        <begin position="376"/>
        <end position="407"/>
    </location>
</feature>
<sequence>CIHRLHISWLSRQVRRLERKVGQLNLDLAERELCVKRMSGSAFVTFQERKYKATLLEDKESCWKFHSYAYFNFGQPPFASVTLRCRRAPHPTDVQWENLHIRYPTRVLRFVGAGLLLLAFMLVIVTPVSVSSELNTIIPELRKGSHVIRHAVEQRLGVSLPDKRGIWRWMSLQLPTMILLLINSLLLPWVIGEICRFTRSHTLSKVEVNQLLMNYVFLVLNQLFIPLLGLTGIPALLEFLQLKLADSIQDVSVLQLLDGSMFSSPGLFYVRYLLNCTFLTNTNSLLNLTQLTVRWLLAQPEPWIFAWGYWYAFTLAILTTATLKHWLDVFDASKTQMPKLSYAGDCGLSDVHLFAVWLLPDMKVSSDEEMPQVPFQAPLPLHSKQAQEDDTDDETGDSMSCEDDEVGGNLRPLLTGTCVNCGSEEATKRCSRCQAAWFCDQDCQAAAWKSHAISCFPRSETEAWWGKLASGPELARDAASLHQERLEVRRAVAATYQRKKAAQEAAKAAAAARAREGQVKGDGCKGGKGQEKEETCAVCQCEFTVSGDSGEGICCPSSHFLCSECTGVYVHSVMNDLEASYPPKCSMCRAELPLQSFERQLSQRQQQHLAEFVAQRSLCENETMLRCPCGYMEVRVDKPVLWWCPMCKRGECQVCNQSLPSACEQADLGALSRQTEEEKRAMDILLRPHVLGCSRLRDAKRKVDQALEAGQKMPCPGCGLAGRKDEACTHMSCPRCHTSWCYLCGLSAEDCDKKPPRPGQPNNDIFLHNADWEVNPLRCPMYLTQILDVDPAWLGENWEEGDEVDDEKCLAYFHRWRTIKLLQEVRDEVGHETFQQIWIHFGSIRSAGFSLEEIVQTDTSVLIDRDPFEDDSEESGVASHPNDEGDSEESETDSEEGSVDMRD</sequence>
<feature type="transmembrane region" description="Helical" evidence="9">
    <location>
        <begin position="107"/>
        <end position="125"/>
    </location>
</feature>
<keyword evidence="9" id="KW-1133">Transmembrane helix</keyword>
<evidence type="ECO:0000256" key="6">
    <source>
        <dbReference type="ARBA" id="ARBA00022833"/>
    </source>
</evidence>
<evidence type="ECO:0000259" key="11">
    <source>
        <dbReference type="PROSITE" id="PS51873"/>
    </source>
</evidence>
<organism evidence="12 13">
    <name type="scientific">Symbiodinium pilosum</name>
    <name type="common">Dinoflagellate</name>
    <dbReference type="NCBI Taxonomy" id="2952"/>
    <lineage>
        <taxon>Eukaryota</taxon>
        <taxon>Sar</taxon>
        <taxon>Alveolata</taxon>
        <taxon>Dinophyceae</taxon>
        <taxon>Suessiales</taxon>
        <taxon>Symbiodiniaceae</taxon>
        <taxon>Symbiodinium</taxon>
    </lineage>
</organism>
<evidence type="ECO:0000256" key="8">
    <source>
        <dbReference type="SAM" id="MobiDB-lite"/>
    </source>
</evidence>
<dbReference type="PANTHER" id="PTHR13018">
    <property type="entry name" value="PROBABLE MEMBRANE PROTEIN DUF221-RELATED"/>
    <property type="match status" value="1"/>
</dbReference>
<protein>
    <submittedName>
        <fullName evidence="12">TMEM63A protein</fullName>
    </submittedName>
</protein>
<comment type="caution">
    <text evidence="12">The sequence shown here is derived from an EMBL/GenBank/DDBJ whole genome shotgun (WGS) entry which is preliminary data.</text>
</comment>
<evidence type="ECO:0000313" key="12">
    <source>
        <dbReference type="EMBL" id="CAE7766616.1"/>
    </source>
</evidence>
<feature type="domain" description="MYND-type" evidence="10">
    <location>
        <begin position="418"/>
        <end position="455"/>
    </location>
</feature>
<dbReference type="GO" id="GO:0005886">
    <property type="term" value="C:plasma membrane"/>
    <property type="evidence" value="ECO:0007669"/>
    <property type="project" value="TreeGrafter"/>
</dbReference>
<evidence type="ECO:0000256" key="4">
    <source>
        <dbReference type="ARBA" id="ARBA00022771"/>
    </source>
</evidence>
<keyword evidence="5" id="KW-0833">Ubl conjugation pathway</keyword>
<feature type="non-terminal residue" evidence="12">
    <location>
        <position position="903"/>
    </location>
</feature>
<feature type="transmembrane region" description="Helical" evidence="9">
    <location>
        <begin position="166"/>
        <end position="191"/>
    </location>
</feature>
<dbReference type="Proteomes" id="UP000649617">
    <property type="component" value="Unassembled WGS sequence"/>
</dbReference>